<dbReference type="GO" id="GO:0042910">
    <property type="term" value="F:xenobiotic transmembrane transporter activity"/>
    <property type="evidence" value="ECO:0007669"/>
    <property type="project" value="TreeGrafter"/>
</dbReference>
<dbReference type="InterPro" id="IPR001036">
    <property type="entry name" value="Acrflvin-R"/>
</dbReference>
<comment type="caution">
    <text evidence="1">The sequence shown here is derived from an EMBL/GenBank/DDBJ whole genome shotgun (WGS) entry which is preliminary data.</text>
</comment>
<organism evidence="1">
    <name type="scientific">Tanacetum cinerariifolium</name>
    <name type="common">Dalmatian daisy</name>
    <name type="synonym">Chrysanthemum cinerariifolium</name>
    <dbReference type="NCBI Taxonomy" id="118510"/>
    <lineage>
        <taxon>Eukaryota</taxon>
        <taxon>Viridiplantae</taxon>
        <taxon>Streptophyta</taxon>
        <taxon>Embryophyta</taxon>
        <taxon>Tracheophyta</taxon>
        <taxon>Spermatophyta</taxon>
        <taxon>Magnoliopsida</taxon>
        <taxon>eudicotyledons</taxon>
        <taxon>Gunneridae</taxon>
        <taxon>Pentapetalae</taxon>
        <taxon>asterids</taxon>
        <taxon>campanulids</taxon>
        <taxon>Asterales</taxon>
        <taxon>Asteraceae</taxon>
        <taxon>Asteroideae</taxon>
        <taxon>Anthemideae</taxon>
        <taxon>Anthemidinae</taxon>
        <taxon>Tanacetum</taxon>
    </lineage>
</organism>
<proteinExistence type="predicted"/>
<dbReference type="GO" id="GO:0005886">
    <property type="term" value="C:plasma membrane"/>
    <property type="evidence" value="ECO:0007669"/>
    <property type="project" value="TreeGrafter"/>
</dbReference>
<dbReference type="PANTHER" id="PTHR32063">
    <property type="match status" value="1"/>
</dbReference>
<dbReference type="EMBL" id="BKCJ011172993">
    <property type="protein sequence ID" value="GFC98581.1"/>
    <property type="molecule type" value="Genomic_DNA"/>
</dbReference>
<protein>
    <submittedName>
        <fullName evidence="1">Uncharacterized protein</fullName>
    </submittedName>
</protein>
<dbReference type="Gene3D" id="3.30.2090.10">
    <property type="entry name" value="Multidrug efflux transporter AcrB TolC docking domain, DN and DC subdomains"/>
    <property type="match status" value="1"/>
</dbReference>
<reference evidence="1" key="1">
    <citation type="journal article" date="2019" name="Sci. Rep.">
        <title>Draft genome of Tanacetum cinerariifolium, the natural source of mosquito coil.</title>
        <authorList>
            <person name="Yamashiro T."/>
            <person name="Shiraishi A."/>
            <person name="Satake H."/>
            <person name="Nakayama K."/>
        </authorList>
    </citation>
    <scope>NUCLEOTIDE SEQUENCE</scope>
</reference>
<accession>A0A699SLC5</accession>
<dbReference type="SUPFAM" id="SSF82714">
    <property type="entry name" value="Multidrug efflux transporter AcrB TolC docking domain, DN and DC subdomains"/>
    <property type="match status" value="1"/>
</dbReference>
<dbReference type="AlphaFoldDB" id="A0A699SLC5"/>
<dbReference type="InterPro" id="IPR027463">
    <property type="entry name" value="AcrB_DN_DC_subdom"/>
</dbReference>
<name>A0A699SLC5_TANCI</name>
<evidence type="ECO:0000313" key="1">
    <source>
        <dbReference type="EMBL" id="GFC98581.1"/>
    </source>
</evidence>
<sequence length="162" mass="18168">MSTLQTLIGSYYASNFIRFGQLYKVMVQAGPEYRTNPDDLLKLYVKNNRGELVPYSTFVRLERVYGPDQLTRYNMYTSAMVSSENAQPGHLHFRAGYRIRVPHSGGPVRELPAAAAGTSELAHGHFRGLPISENPRSRKQHLCAGSAGNAHRFAGQKRHPCY</sequence>
<dbReference type="Pfam" id="PF00873">
    <property type="entry name" value="ACR_tran"/>
    <property type="match status" value="1"/>
</dbReference>
<gene>
    <name evidence="1" type="ORF">Tci_870551</name>
</gene>
<dbReference type="PANTHER" id="PTHR32063:SF9">
    <property type="entry name" value="SIMILAR TO MULTIDRUG RESISTANCE PROTEIN MEXB"/>
    <property type="match status" value="1"/>
</dbReference>